<evidence type="ECO:0000256" key="1">
    <source>
        <dbReference type="ARBA" id="ARBA00004123"/>
    </source>
</evidence>
<dbReference type="SMART" id="SM00432">
    <property type="entry name" value="MADS"/>
    <property type="match status" value="1"/>
</dbReference>
<evidence type="ECO:0000259" key="6">
    <source>
        <dbReference type="PROSITE" id="PS50066"/>
    </source>
</evidence>
<proteinExistence type="predicted"/>
<evidence type="ECO:0000256" key="3">
    <source>
        <dbReference type="ARBA" id="ARBA00023125"/>
    </source>
</evidence>
<dbReference type="InterPro" id="IPR036879">
    <property type="entry name" value="TF_MADSbox_sf"/>
</dbReference>
<dbReference type="Proteomes" id="UP001420932">
    <property type="component" value="Unassembled WGS sequence"/>
</dbReference>
<dbReference type="EMBL" id="JBBNAF010000044">
    <property type="protein sequence ID" value="KAK9081871.1"/>
    <property type="molecule type" value="Genomic_DNA"/>
</dbReference>
<dbReference type="InterPro" id="IPR002100">
    <property type="entry name" value="TF_MADSbox"/>
</dbReference>
<evidence type="ECO:0000256" key="4">
    <source>
        <dbReference type="ARBA" id="ARBA00023163"/>
    </source>
</evidence>
<keyword evidence="4" id="KW-0804">Transcription</keyword>
<dbReference type="EMBL" id="JBBNAF010000044">
    <property type="protein sequence ID" value="KAK9081857.1"/>
    <property type="molecule type" value="Genomic_DNA"/>
</dbReference>
<dbReference type="SUPFAM" id="SSF55455">
    <property type="entry name" value="SRF-like"/>
    <property type="match status" value="1"/>
</dbReference>
<evidence type="ECO:0000256" key="5">
    <source>
        <dbReference type="ARBA" id="ARBA00023242"/>
    </source>
</evidence>
<reference evidence="7 9" key="1">
    <citation type="submission" date="2024-01" db="EMBL/GenBank/DDBJ databases">
        <title>Genome assemblies of Stephania.</title>
        <authorList>
            <person name="Yang L."/>
        </authorList>
    </citation>
    <scope>NUCLEOTIDE SEQUENCE [LARGE SCALE GENOMIC DNA]</scope>
    <source>
        <strain evidence="7">YNDBR</strain>
        <tissue evidence="7">Leaf</tissue>
    </source>
</reference>
<evidence type="ECO:0000313" key="7">
    <source>
        <dbReference type="EMBL" id="KAK9081857.1"/>
    </source>
</evidence>
<dbReference type="GO" id="GO:0000978">
    <property type="term" value="F:RNA polymerase II cis-regulatory region sequence-specific DNA binding"/>
    <property type="evidence" value="ECO:0007669"/>
    <property type="project" value="TreeGrafter"/>
</dbReference>
<name>A0AAP0E043_9MAGN</name>
<dbReference type="GO" id="GO:0046983">
    <property type="term" value="F:protein dimerization activity"/>
    <property type="evidence" value="ECO:0007669"/>
    <property type="project" value="InterPro"/>
</dbReference>
<evidence type="ECO:0000313" key="8">
    <source>
        <dbReference type="EMBL" id="KAK9081871.1"/>
    </source>
</evidence>
<keyword evidence="3" id="KW-0238">DNA-binding</keyword>
<accession>A0AAP0E043</accession>
<dbReference type="GO" id="GO:0000981">
    <property type="term" value="F:DNA-binding transcription factor activity, RNA polymerase II-specific"/>
    <property type="evidence" value="ECO:0007669"/>
    <property type="project" value="TreeGrafter"/>
</dbReference>
<organism evidence="7 9">
    <name type="scientific">Stephania yunnanensis</name>
    <dbReference type="NCBI Taxonomy" id="152371"/>
    <lineage>
        <taxon>Eukaryota</taxon>
        <taxon>Viridiplantae</taxon>
        <taxon>Streptophyta</taxon>
        <taxon>Embryophyta</taxon>
        <taxon>Tracheophyta</taxon>
        <taxon>Spermatophyta</taxon>
        <taxon>Magnoliopsida</taxon>
        <taxon>Ranunculales</taxon>
        <taxon>Menispermaceae</taxon>
        <taxon>Menispermoideae</taxon>
        <taxon>Cissampelideae</taxon>
        <taxon>Stephania</taxon>
    </lineage>
</organism>
<dbReference type="Gene3D" id="3.40.1810.10">
    <property type="entry name" value="Transcription factor, MADS-box"/>
    <property type="match status" value="1"/>
</dbReference>
<evidence type="ECO:0000256" key="2">
    <source>
        <dbReference type="ARBA" id="ARBA00023015"/>
    </source>
</evidence>
<keyword evidence="5" id="KW-0539">Nucleus</keyword>
<evidence type="ECO:0000313" key="9">
    <source>
        <dbReference type="Proteomes" id="UP001420932"/>
    </source>
</evidence>
<dbReference type="PANTHER" id="PTHR11945:SF629">
    <property type="entry name" value="OS02G0164450 PROTEIN"/>
    <property type="match status" value="1"/>
</dbReference>
<dbReference type="PRINTS" id="PR00404">
    <property type="entry name" value="MADSDOMAIN"/>
</dbReference>
<sequence length="194" mass="21999">MGRRKIEIKAIEDKNKRQVTFSKRRKGIFNKAEQICLLDETMKMSLVVFSPAGKPFSFHHPSADTIIDRFVNGQNPSDLISHDTRQSTDTKDTVSTTDAPRFWWEKVNMDKFQTLEDLTNFENELERVKNMAMARMQKIESRRSSHKASTSSSMRVNCGFDGGQGVVDGENNVNAILGFYDPVTALPPHLSITN</sequence>
<comment type="subcellular location">
    <subcellularLocation>
        <location evidence="1">Nucleus</location>
    </subcellularLocation>
</comment>
<keyword evidence="9" id="KW-1185">Reference proteome</keyword>
<feature type="domain" description="MADS-box" evidence="6">
    <location>
        <begin position="1"/>
        <end position="62"/>
    </location>
</feature>
<dbReference type="PROSITE" id="PS50066">
    <property type="entry name" value="MADS_BOX_2"/>
    <property type="match status" value="1"/>
</dbReference>
<keyword evidence="2" id="KW-0805">Transcription regulation</keyword>
<dbReference type="GO" id="GO:0005634">
    <property type="term" value="C:nucleus"/>
    <property type="evidence" value="ECO:0007669"/>
    <property type="project" value="UniProtKB-SubCell"/>
</dbReference>
<gene>
    <name evidence="7" type="ORF">Syun_031777</name>
    <name evidence="8" type="ORF">Syun_031791</name>
</gene>
<dbReference type="AlphaFoldDB" id="A0AAP0E043"/>
<dbReference type="PANTHER" id="PTHR11945">
    <property type="entry name" value="MADS BOX PROTEIN"/>
    <property type="match status" value="1"/>
</dbReference>
<protein>
    <recommendedName>
        <fullName evidence="6">MADS-box domain-containing protein</fullName>
    </recommendedName>
</protein>
<comment type="caution">
    <text evidence="7">The sequence shown here is derived from an EMBL/GenBank/DDBJ whole genome shotgun (WGS) entry which is preliminary data.</text>
</comment>
<dbReference type="Pfam" id="PF00319">
    <property type="entry name" value="SRF-TF"/>
    <property type="match status" value="1"/>
</dbReference>